<dbReference type="GO" id="GO:0000160">
    <property type="term" value="P:phosphorelay signal transduction system"/>
    <property type="evidence" value="ECO:0007669"/>
    <property type="project" value="InterPro"/>
</dbReference>
<evidence type="ECO:0000313" key="8">
    <source>
        <dbReference type="Proteomes" id="UP000216352"/>
    </source>
</evidence>
<dbReference type="GO" id="GO:0006355">
    <property type="term" value="P:regulation of DNA-templated transcription"/>
    <property type="evidence" value="ECO:0007669"/>
    <property type="project" value="InterPro"/>
</dbReference>
<dbReference type="InterPro" id="IPR011006">
    <property type="entry name" value="CheY-like_superfamily"/>
</dbReference>
<dbReference type="Gene3D" id="3.40.50.2300">
    <property type="match status" value="1"/>
</dbReference>
<dbReference type="SUPFAM" id="SSF52172">
    <property type="entry name" value="CheY-like"/>
    <property type="match status" value="1"/>
</dbReference>
<dbReference type="CDD" id="cd00156">
    <property type="entry name" value="REC"/>
    <property type="match status" value="1"/>
</dbReference>
<dbReference type="SMART" id="SM00448">
    <property type="entry name" value="REC"/>
    <property type="match status" value="1"/>
</dbReference>
<dbReference type="RefSeq" id="WP_083570101.1">
    <property type="nucleotide sequence ID" value="NZ_BDIS01000003.1"/>
</dbReference>
<keyword evidence="2 7" id="KW-0238">DNA-binding</keyword>
<keyword evidence="4" id="KW-0597">Phosphoprotein</keyword>
<accession>A0A261FT68</accession>
<dbReference type="GO" id="GO:0003677">
    <property type="term" value="F:DNA binding"/>
    <property type="evidence" value="ECO:0007669"/>
    <property type="project" value="UniProtKB-KW"/>
</dbReference>
<dbReference type="CDD" id="cd06170">
    <property type="entry name" value="LuxR_C_like"/>
    <property type="match status" value="1"/>
</dbReference>
<protein>
    <submittedName>
        <fullName evidence="7">DNA-binding response regulator</fullName>
    </submittedName>
</protein>
<feature type="modified residue" description="4-aspartylphosphate" evidence="4">
    <location>
        <position position="95"/>
    </location>
</feature>
<gene>
    <name evidence="7" type="ORF">BLEM_0895</name>
</gene>
<dbReference type="STRING" id="1603886.GCA_001895165_00302"/>
<dbReference type="OrthoDB" id="5242883at2"/>
<dbReference type="InterPro" id="IPR036388">
    <property type="entry name" value="WH-like_DNA-bd_sf"/>
</dbReference>
<comment type="caution">
    <text evidence="7">The sequence shown here is derived from an EMBL/GenBank/DDBJ whole genome shotgun (WGS) entry which is preliminary data.</text>
</comment>
<keyword evidence="1" id="KW-0805">Transcription regulation</keyword>
<evidence type="ECO:0000313" key="7">
    <source>
        <dbReference type="EMBL" id="OZG62349.1"/>
    </source>
</evidence>
<dbReference type="SUPFAM" id="SSF46894">
    <property type="entry name" value="C-terminal effector domain of the bipartite response regulators"/>
    <property type="match status" value="1"/>
</dbReference>
<dbReference type="PANTHER" id="PTHR44688:SF16">
    <property type="entry name" value="DNA-BINDING TRANSCRIPTIONAL ACTIVATOR DEVR_DOSR"/>
    <property type="match status" value="1"/>
</dbReference>
<dbReference type="InterPro" id="IPR016032">
    <property type="entry name" value="Sig_transdc_resp-reg_C-effctor"/>
</dbReference>
<dbReference type="InterPro" id="IPR001789">
    <property type="entry name" value="Sig_transdc_resp-reg_receiver"/>
</dbReference>
<dbReference type="PROSITE" id="PS50110">
    <property type="entry name" value="RESPONSE_REGULATORY"/>
    <property type="match status" value="1"/>
</dbReference>
<organism evidence="7 8">
    <name type="scientific">Bifidobacterium lemurum</name>
    <dbReference type="NCBI Taxonomy" id="1603886"/>
    <lineage>
        <taxon>Bacteria</taxon>
        <taxon>Bacillati</taxon>
        <taxon>Actinomycetota</taxon>
        <taxon>Actinomycetes</taxon>
        <taxon>Bifidobacteriales</taxon>
        <taxon>Bifidobacteriaceae</taxon>
        <taxon>Bifidobacterium</taxon>
    </lineage>
</organism>
<feature type="domain" description="HTH luxR-type" evidence="5">
    <location>
        <begin position="179"/>
        <end position="245"/>
    </location>
</feature>
<name>A0A261FT68_9BIFI</name>
<feature type="domain" description="Response regulatory" evidence="6">
    <location>
        <begin position="41"/>
        <end position="160"/>
    </location>
</feature>
<dbReference type="PANTHER" id="PTHR44688">
    <property type="entry name" value="DNA-BINDING TRANSCRIPTIONAL ACTIVATOR DEVR_DOSR"/>
    <property type="match status" value="1"/>
</dbReference>
<sequence length="245" mass="27400">MFDIMAGEFVEEDGNGLKLHMGMEDRTSTAHTRPTGMTFCRIAIVDNDEMALRSLIRIIHERIRFASPIWTATTARQALEHCSAPRDIPDVLLVDMSLEGIQGPSLCRHIRLGNTKTRLLAITSFSTTMYHDKAVHAGAQGLISKNDEDEIVRGIHLMQCGEVMEGFESPVMAQIRLKHEPAPAILSIREEEILDLVATCGLVDRQIADRLGIAEATVRRHMHNIMKKLGARTSRQAVAIWLNNR</sequence>
<dbReference type="Proteomes" id="UP000216352">
    <property type="component" value="Unassembled WGS sequence"/>
</dbReference>
<dbReference type="InterPro" id="IPR000792">
    <property type="entry name" value="Tscrpt_reg_LuxR_C"/>
</dbReference>
<reference evidence="7 8" key="1">
    <citation type="journal article" date="2017" name="BMC Genomics">
        <title>Comparative genomic and phylogenomic analyses of the Bifidobacteriaceae family.</title>
        <authorList>
            <person name="Lugli G.A."/>
            <person name="Milani C."/>
            <person name="Turroni F."/>
            <person name="Duranti S."/>
            <person name="Mancabelli L."/>
            <person name="Mangifesta M."/>
            <person name="Ferrario C."/>
            <person name="Modesto M."/>
            <person name="Mattarelli P."/>
            <person name="Jiri K."/>
            <person name="van Sinderen D."/>
            <person name="Ventura M."/>
        </authorList>
    </citation>
    <scope>NUCLEOTIDE SEQUENCE [LARGE SCALE GENOMIC DNA]</scope>
    <source>
        <strain evidence="7 8">DSM 28807</strain>
    </source>
</reference>
<dbReference type="Pfam" id="PF00196">
    <property type="entry name" value="GerE"/>
    <property type="match status" value="1"/>
</dbReference>
<dbReference type="AlphaFoldDB" id="A0A261FT68"/>
<evidence type="ECO:0000256" key="4">
    <source>
        <dbReference type="PROSITE-ProRule" id="PRU00169"/>
    </source>
</evidence>
<evidence type="ECO:0000259" key="5">
    <source>
        <dbReference type="PROSITE" id="PS50043"/>
    </source>
</evidence>
<dbReference type="PROSITE" id="PS50043">
    <property type="entry name" value="HTH_LUXR_2"/>
    <property type="match status" value="1"/>
</dbReference>
<dbReference type="Pfam" id="PF00072">
    <property type="entry name" value="Response_reg"/>
    <property type="match status" value="1"/>
</dbReference>
<evidence type="ECO:0000256" key="1">
    <source>
        <dbReference type="ARBA" id="ARBA00023015"/>
    </source>
</evidence>
<keyword evidence="3" id="KW-0804">Transcription</keyword>
<dbReference type="EMBL" id="MWWX01000005">
    <property type="protein sequence ID" value="OZG62349.1"/>
    <property type="molecule type" value="Genomic_DNA"/>
</dbReference>
<evidence type="ECO:0000256" key="3">
    <source>
        <dbReference type="ARBA" id="ARBA00023163"/>
    </source>
</evidence>
<evidence type="ECO:0000259" key="6">
    <source>
        <dbReference type="PROSITE" id="PS50110"/>
    </source>
</evidence>
<evidence type="ECO:0000256" key="2">
    <source>
        <dbReference type="ARBA" id="ARBA00023125"/>
    </source>
</evidence>
<dbReference type="Gene3D" id="1.10.10.10">
    <property type="entry name" value="Winged helix-like DNA-binding domain superfamily/Winged helix DNA-binding domain"/>
    <property type="match status" value="1"/>
</dbReference>
<proteinExistence type="predicted"/>
<keyword evidence="8" id="KW-1185">Reference proteome</keyword>
<dbReference type="SMART" id="SM00421">
    <property type="entry name" value="HTH_LUXR"/>
    <property type="match status" value="1"/>
</dbReference>